<keyword evidence="4" id="KW-1185">Reference proteome</keyword>
<feature type="compositionally biased region" description="Basic residues" evidence="1">
    <location>
        <begin position="534"/>
        <end position="543"/>
    </location>
</feature>
<name>A0ABR0Y6Y8_HUSHU</name>
<feature type="region of interest" description="Disordered" evidence="1">
    <location>
        <begin position="1"/>
        <end position="37"/>
    </location>
</feature>
<organism evidence="3 4">
    <name type="scientific">Huso huso</name>
    <name type="common">Beluga</name>
    <name type="synonym">Acipenser huso</name>
    <dbReference type="NCBI Taxonomy" id="61971"/>
    <lineage>
        <taxon>Eukaryota</taxon>
        <taxon>Metazoa</taxon>
        <taxon>Chordata</taxon>
        <taxon>Craniata</taxon>
        <taxon>Vertebrata</taxon>
        <taxon>Euteleostomi</taxon>
        <taxon>Actinopterygii</taxon>
        <taxon>Chondrostei</taxon>
        <taxon>Acipenseriformes</taxon>
        <taxon>Acipenseridae</taxon>
        <taxon>Huso</taxon>
    </lineage>
</organism>
<feature type="compositionally biased region" description="Low complexity" evidence="1">
    <location>
        <begin position="182"/>
        <end position="192"/>
    </location>
</feature>
<proteinExistence type="predicted"/>
<evidence type="ECO:0000313" key="4">
    <source>
        <dbReference type="Proteomes" id="UP001369086"/>
    </source>
</evidence>
<feature type="compositionally biased region" description="Low complexity" evidence="1">
    <location>
        <begin position="508"/>
        <end position="533"/>
    </location>
</feature>
<dbReference type="Pfam" id="PF15391">
    <property type="entry name" value="DUF4614"/>
    <property type="match status" value="1"/>
</dbReference>
<gene>
    <name evidence="3" type="ORF">HHUSO_G34019</name>
</gene>
<evidence type="ECO:0000256" key="1">
    <source>
        <dbReference type="SAM" id="MobiDB-lite"/>
    </source>
</evidence>
<feature type="compositionally biased region" description="Basic and acidic residues" evidence="1">
    <location>
        <begin position="481"/>
        <end position="495"/>
    </location>
</feature>
<dbReference type="Proteomes" id="UP001369086">
    <property type="component" value="Unassembled WGS sequence"/>
</dbReference>
<dbReference type="PANTHER" id="PTHR22409:SF2">
    <property type="entry name" value="CHROMOSOME 19 OPEN READING FRAME 44"/>
    <property type="match status" value="1"/>
</dbReference>
<accession>A0ABR0Y6Y8</accession>
<dbReference type="EMBL" id="JAHFZB010000045">
    <property type="protein sequence ID" value="KAK6468226.1"/>
    <property type="molecule type" value="Genomic_DNA"/>
</dbReference>
<feature type="domain" description="DUF4614" evidence="2">
    <location>
        <begin position="485"/>
        <end position="648"/>
    </location>
</feature>
<feature type="compositionally biased region" description="Polar residues" evidence="1">
    <location>
        <begin position="110"/>
        <end position="143"/>
    </location>
</feature>
<comment type="caution">
    <text evidence="3">The sequence shown here is derived from an EMBL/GenBank/DDBJ whole genome shotgun (WGS) entry which is preliminary data.</text>
</comment>
<feature type="compositionally biased region" description="Polar residues" evidence="1">
    <location>
        <begin position="400"/>
        <end position="415"/>
    </location>
</feature>
<feature type="region of interest" description="Disordered" evidence="1">
    <location>
        <begin position="157"/>
        <end position="341"/>
    </location>
</feature>
<evidence type="ECO:0000259" key="2">
    <source>
        <dbReference type="Pfam" id="PF15391"/>
    </source>
</evidence>
<dbReference type="InterPro" id="IPR027884">
    <property type="entry name" value="DUF4614"/>
</dbReference>
<sequence>MTFVSMWNRSDSRSSALARAQTQLRGKRVSSATNDSKDEFQEYMDALTKKTNALKVSKTPFQDLSDLSMEDTDSEMKENRIVKSKTKQRQDDREKTVVESRFLKKAPQSVKGSQSPTMSKTSSKTNPTAPKAASTQRGSSSAALNRLALIENKIMNRRRARDHADPDADLRASDEKPFSVQSSSDHSTRGSSRFLKRKPPDSKGPDAAQVEQTAGGLQKSHPKLARKQVTVDSDEEDMKKLLGSSVEMSEESFIKQERPASRESPAPARKSFLKSDRKTQPRSPSPPRRSPLSRTPSPRRSPPRTVSRTPSPPRGLSPRRMLSPRMKFIKRSSSSLSLRSDVKSVEELFPSVLESEGVISERSDGSDDFKLNIMTLEDLVPAILGETETPEERQEKTKSSKTINTTDSKGPQGFSQLANLNQLDGTAEYESDFESEIQTVSEKTIGEISERLNDDSPASMVQEVSGRSQREAWSEQSGYSVEERARKRERTESDPSRSYPGRTEGGRSSTDSSYSRASTYSSPSPSGTLTPTPRKGRSSKHRAVKEAGVQTQATGLAYNWSNGMAVLGPSIGATYVDPTPIASHVVSADALEALTAYSPAVFALNDMLKQQLALTRQFAETSRYLHTSLLESLGPENYHYTTLEDTKEASEWEGFIRNCKPPPLTVEEALEEVLQDMREYHYI</sequence>
<feature type="compositionally biased region" description="Basic and acidic residues" evidence="1">
    <location>
        <begin position="88"/>
        <end position="102"/>
    </location>
</feature>
<feature type="region of interest" description="Disordered" evidence="1">
    <location>
        <begin position="385"/>
        <end position="415"/>
    </location>
</feature>
<evidence type="ECO:0000313" key="3">
    <source>
        <dbReference type="EMBL" id="KAK6468226.1"/>
    </source>
</evidence>
<dbReference type="InterPro" id="IPR040120">
    <property type="entry name" value="C19orf44-like"/>
</dbReference>
<feature type="compositionally biased region" description="Basic and acidic residues" evidence="1">
    <location>
        <begin position="162"/>
        <end position="177"/>
    </location>
</feature>
<feature type="compositionally biased region" description="Low complexity" evidence="1">
    <location>
        <begin position="290"/>
        <end position="309"/>
    </location>
</feature>
<reference evidence="3 4" key="1">
    <citation type="submission" date="2021-05" db="EMBL/GenBank/DDBJ databases">
        <authorList>
            <person name="Zahm M."/>
            <person name="Klopp C."/>
            <person name="Cabau C."/>
            <person name="Kuhl H."/>
            <person name="Suciu R."/>
            <person name="Ciorpac M."/>
            <person name="Holostenco D."/>
            <person name="Gessner J."/>
            <person name="Wuertz S."/>
            <person name="Hohne C."/>
            <person name="Stock M."/>
            <person name="Gislard M."/>
            <person name="Lluch J."/>
            <person name="Milhes M."/>
            <person name="Lampietro C."/>
            <person name="Lopez Roques C."/>
            <person name="Donnadieu C."/>
            <person name="Du K."/>
            <person name="Schartl M."/>
            <person name="Guiguen Y."/>
        </authorList>
    </citation>
    <scope>NUCLEOTIDE SEQUENCE [LARGE SCALE GENOMIC DNA]</scope>
    <source>
        <strain evidence="3">Hh-F2</strain>
        <tissue evidence="3">Blood</tissue>
    </source>
</reference>
<feature type="compositionally biased region" description="Basic and acidic residues" evidence="1">
    <location>
        <begin position="252"/>
        <end position="261"/>
    </location>
</feature>
<protein>
    <recommendedName>
        <fullName evidence="2">DUF4614 domain-containing protein</fullName>
    </recommendedName>
</protein>
<dbReference type="PANTHER" id="PTHR22409">
    <property type="entry name" value="CHROMOSOME 19 OPEN READING FRAME 44"/>
    <property type="match status" value="1"/>
</dbReference>
<feature type="region of interest" description="Disordered" evidence="1">
    <location>
        <begin position="66"/>
        <end position="144"/>
    </location>
</feature>
<feature type="region of interest" description="Disordered" evidence="1">
    <location>
        <begin position="449"/>
        <end position="548"/>
    </location>
</feature>